<name>C5BWY0_BEUC1</name>
<keyword evidence="5 7" id="KW-0175">Coiled coil</keyword>
<dbReference type="InterPro" id="IPR024704">
    <property type="entry name" value="SMC"/>
</dbReference>
<dbReference type="FunFam" id="3.40.50.300:FF:000901">
    <property type="entry name" value="Chromosome partition protein Smc"/>
    <property type="match status" value="1"/>
</dbReference>
<comment type="subcellular location">
    <subcellularLocation>
        <location evidence="1 7">Cytoplasm</location>
    </subcellularLocation>
</comment>
<dbReference type="GO" id="GO:0006260">
    <property type="term" value="P:DNA replication"/>
    <property type="evidence" value="ECO:0007669"/>
    <property type="project" value="UniProtKB-UniRule"/>
</dbReference>
<dbReference type="SUPFAM" id="SSF75553">
    <property type="entry name" value="Smc hinge domain"/>
    <property type="match status" value="1"/>
</dbReference>
<feature type="region of interest" description="Disordered" evidence="8">
    <location>
        <begin position="943"/>
        <end position="964"/>
    </location>
</feature>
<feature type="binding site" evidence="7">
    <location>
        <begin position="32"/>
        <end position="39"/>
    </location>
    <ligand>
        <name>ATP</name>
        <dbReference type="ChEBI" id="CHEBI:30616"/>
    </ligand>
</feature>
<dbReference type="InterPro" id="IPR003395">
    <property type="entry name" value="RecF/RecN/SMC_N"/>
</dbReference>
<dbReference type="Gene3D" id="3.30.70.1620">
    <property type="match status" value="1"/>
</dbReference>
<evidence type="ECO:0000256" key="7">
    <source>
        <dbReference type="HAMAP-Rule" id="MF_01894"/>
    </source>
</evidence>
<keyword evidence="3 7" id="KW-0547">Nucleotide-binding</keyword>
<dbReference type="HAMAP" id="MF_01894">
    <property type="entry name" value="Smc_prok"/>
    <property type="match status" value="1"/>
</dbReference>
<dbReference type="SUPFAM" id="SSF52540">
    <property type="entry name" value="P-loop containing nucleoside triphosphate hydrolases"/>
    <property type="match status" value="1"/>
</dbReference>
<keyword evidence="4 7" id="KW-0067">ATP-binding</keyword>
<dbReference type="eggNOG" id="COG1196">
    <property type="taxonomic scope" value="Bacteria"/>
</dbReference>
<evidence type="ECO:0000256" key="8">
    <source>
        <dbReference type="SAM" id="MobiDB-lite"/>
    </source>
</evidence>
<dbReference type="SMART" id="SM00968">
    <property type="entry name" value="SMC_hinge"/>
    <property type="match status" value="1"/>
</dbReference>
<dbReference type="EMBL" id="CP001618">
    <property type="protein sequence ID" value="ACQ80796.1"/>
    <property type="molecule type" value="Genomic_DNA"/>
</dbReference>
<dbReference type="GO" id="GO:0005737">
    <property type="term" value="C:cytoplasm"/>
    <property type="evidence" value="ECO:0007669"/>
    <property type="project" value="UniProtKB-SubCell"/>
</dbReference>
<dbReference type="GO" id="GO:0005524">
    <property type="term" value="F:ATP binding"/>
    <property type="evidence" value="ECO:0007669"/>
    <property type="project" value="UniProtKB-UniRule"/>
</dbReference>
<sequence>MHLRTLTLRGFKSFASATTLHLEPGITCVVGPNGSGKSNVVDALAWVMGEQGAKTLRGGAMSDVIFAGTASRPPLGRAEVSLTIDNADGALPIDYAEVTISRTLFSGGGSEYAINGTACRLLDIQDLLSDSGLGREMHVIVGQGQLDAVLRATPEERRGFIEEAAGILKHRKRKDKALRKLEAMAANLARLTDLTAEIRRQLGPLAKQADVARRARVVQADLRDSRARLLADDLVQLTATLEQEIADETALRTARDEVEAAQADARGRLATHESRAAAAAPALSEATEVWYRLSGLRERMRGTATLAAERCRLLGTPEAEPEGADPDDLEAQAERARDAERDLAREVDAAKEGLAARVETRQLAEAEAARTEHELAARHRGVADRREGLARLAGKVGALRSRAEAQAAELERLHSALADAQGREREARTEFDELERQAAGVEEGEEDLDAAHEEASGALETAGAEVARLVESGREAEGDIARWTARRDALELSLTRKDGTGALLADSERPADVLGALADFLTVTPGYENAIAAALGPLVDAAAVASIEGAVDAVRHVRDGEAGWAHLVVAGADPAPAGPAPAGTRWARDVVRTEAPLDGTVQRLLDGVVVVDDLAQARAVVADADVVAVTSAGDVLGRARAGGGSASGPSALELHAARDEAVRELADATARAERSRFELSAARTAEEGARRAHEGTLEALHASDARFAAVAERLGRLGAAVRAASAEAERSTAAIGAAQAALAEREGELSELAERLEVAQREPEAADGDVEAAATERDAAAEASRTARAAETDARLVLRTAEERMRAIGGRAASLERAARVERAARERAAEKMRVRRRQALVAQEVREVAAAALSELDRSLARATSEREVAEAARAERDVELTQVRAELDELARRHAELTDVVHRDEVARAEQRLRITQLETRSVEELGIDPAVLVEEYGPDRSVPEAAAPGAAPDDETEPVTRPYVRTEQEKRLRAAERALALLGRVNPLALEEHAALEERHAFLTRQLADLKSSRADLLEIVREIDERVEAVFTDAFADTAREFEGVFSRLFPGGEGRLLLTDPDDMLTTGIEVEARPPGKKVKRLSLLSGGERSLTAVAILVAIFKARPSPFYVMDEVEAALDDVNLGRLLEIFTELRASSQLIVVTHQKRTMEIADALYGVTMRGDGVTTVISQRLKEDEPAAVGGR</sequence>
<evidence type="ECO:0000313" key="11">
    <source>
        <dbReference type="Proteomes" id="UP000007962"/>
    </source>
</evidence>
<feature type="region of interest" description="Disordered" evidence="8">
    <location>
        <begin position="760"/>
        <end position="787"/>
    </location>
</feature>
<feature type="coiled-coil region" evidence="7">
    <location>
        <begin position="400"/>
        <end position="444"/>
    </location>
</feature>
<evidence type="ECO:0000256" key="5">
    <source>
        <dbReference type="ARBA" id="ARBA00023054"/>
    </source>
</evidence>
<comment type="subunit">
    <text evidence="7">Homodimer.</text>
</comment>
<dbReference type="InterPro" id="IPR010935">
    <property type="entry name" value="SMC_hinge"/>
</dbReference>
<evidence type="ECO:0000256" key="3">
    <source>
        <dbReference type="ARBA" id="ARBA00022741"/>
    </source>
</evidence>
<accession>C5BWY0</accession>
<feature type="coiled-coil region" evidence="7">
    <location>
        <begin position="854"/>
        <end position="902"/>
    </location>
</feature>
<dbReference type="GO" id="GO:0005694">
    <property type="term" value="C:chromosome"/>
    <property type="evidence" value="ECO:0007669"/>
    <property type="project" value="InterPro"/>
</dbReference>
<dbReference type="NCBIfam" id="TIGR02168">
    <property type="entry name" value="SMC_prok_B"/>
    <property type="match status" value="1"/>
</dbReference>
<comment type="function">
    <text evidence="7">Required for chromosome condensation and partitioning.</text>
</comment>
<feature type="domain" description="SMC hinge" evidence="9">
    <location>
        <begin position="511"/>
        <end position="621"/>
    </location>
</feature>
<keyword evidence="2 7" id="KW-0963">Cytoplasm</keyword>
<dbReference type="HOGENOM" id="CLU_001042_2_0_11"/>
<reference evidence="10 11" key="1">
    <citation type="journal article" date="2009" name="Stand. Genomic Sci.">
        <title>Complete genome sequence of Beutenbergia cavernae type strain (HKI 0122).</title>
        <authorList>
            <person name="Land M."/>
            <person name="Pukall R."/>
            <person name="Abt B."/>
            <person name="Goker M."/>
            <person name="Rohde M."/>
            <person name="Glavina Del Rio T."/>
            <person name="Tice H."/>
            <person name="Copeland A."/>
            <person name="Cheng J.F."/>
            <person name="Lucas S."/>
            <person name="Chen F."/>
            <person name="Nolan M."/>
            <person name="Bruce D."/>
            <person name="Goodwin L."/>
            <person name="Pitluck S."/>
            <person name="Ivanova N."/>
            <person name="Mavromatis K."/>
            <person name="Ovchinnikova G."/>
            <person name="Pati A."/>
            <person name="Chen A."/>
            <person name="Palaniappan K."/>
            <person name="Hauser L."/>
            <person name="Chang Y.J."/>
            <person name="Jefferies C.C."/>
            <person name="Saunders E."/>
            <person name="Brettin T."/>
            <person name="Detter J.C."/>
            <person name="Han C."/>
            <person name="Chain P."/>
            <person name="Bristow J."/>
            <person name="Eisen J.A."/>
            <person name="Markowitz V."/>
            <person name="Hugenholtz P."/>
            <person name="Kyrpides N.C."/>
            <person name="Klenk H.P."/>
            <person name="Lapidus A."/>
        </authorList>
    </citation>
    <scope>NUCLEOTIDE SEQUENCE [LARGE SCALE GENOMIC DNA]</scope>
    <source>
        <strain evidence="11">ATCC BAA-8 / DSM 12333 / NBRC 16432</strain>
    </source>
</reference>
<dbReference type="PIRSF" id="PIRSF005719">
    <property type="entry name" value="SMC"/>
    <property type="match status" value="1"/>
</dbReference>
<dbReference type="PANTHER" id="PTHR43977">
    <property type="entry name" value="STRUCTURAL MAINTENANCE OF CHROMOSOMES PROTEIN 3"/>
    <property type="match status" value="1"/>
</dbReference>
<dbReference type="Gene3D" id="3.40.50.300">
    <property type="entry name" value="P-loop containing nucleotide triphosphate hydrolases"/>
    <property type="match status" value="2"/>
</dbReference>
<dbReference type="GO" id="GO:0007059">
    <property type="term" value="P:chromosome segregation"/>
    <property type="evidence" value="ECO:0007669"/>
    <property type="project" value="UniProtKB-UniRule"/>
</dbReference>
<feature type="coiled-coil region" evidence="7">
    <location>
        <begin position="174"/>
        <end position="201"/>
    </location>
</feature>
<evidence type="ECO:0000256" key="1">
    <source>
        <dbReference type="ARBA" id="ARBA00004496"/>
    </source>
</evidence>
<proteinExistence type="inferred from homology"/>
<evidence type="ECO:0000259" key="9">
    <source>
        <dbReference type="SMART" id="SM00968"/>
    </source>
</evidence>
<dbReference type="STRING" id="471853.Bcav_2550"/>
<dbReference type="Pfam" id="PF06470">
    <property type="entry name" value="SMC_hinge"/>
    <property type="match status" value="1"/>
</dbReference>
<keyword evidence="6 7" id="KW-0238">DNA-binding</keyword>
<evidence type="ECO:0000256" key="6">
    <source>
        <dbReference type="ARBA" id="ARBA00023125"/>
    </source>
</evidence>
<evidence type="ECO:0000256" key="2">
    <source>
        <dbReference type="ARBA" id="ARBA00022490"/>
    </source>
</evidence>
<dbReference type="InterPro" id="IPR027417">
    <property type="entry name" value="P-loop_NTPase"/>
</dbReference>
<comment type="similarity">
    <text evidence="7">Belongs to the SMC family.</text>
</comment>
<dbReference type="KEGG" id="bcv:Bcav_2550"/>
<evidence type="ECO:0000256" key="4">
    <source>
        <dbReference type="ARBA" id="ARBA00022840"/>
    </source>
</evidence>
<dbReference type="GO" id="GO:0003677">
    <property type="term" value="F:DNA binding"/>
    <property type="evidence" value="ECO:0007669"/>
    <property type="project" value="UniProtKB-UniRule"/>
</dbReference>
<evidence type="ECO:0000313" key="10">
    <source>
        <dbReference type="EMBL" id="ACQ80796.1"/>
    </source>
</evidence>
<gene>
    <name evidence="7" type="primary">smc</name>
    <name evidence="10" type="ordered locus">Bcav_2550</name>
</gene>
<dbReference type="InterPro" id="IPR036277">
    <property type="entry name" value="SMC_hinge_sf"/>
</dbReference>
<dbReference type="FunFam" id="3.40.50.300:FF:000984">
    <property type="entry name" value="Chromosome partition protein Smc"/>
    <property type="match status" value="1"/>
</dbReference>
<dbReference type="Pfam" id="PF02463">
    <property type="entry name" value="SMC_N"/>
    <property type="match status" value="1"/>
</dbReference>
<dbReference type="Proteomes" id="UP000007962">
    <property type="component" value="Chromosome"/>
</dbReference>
<dbReference type="RefSeq" id="WP_015883036.1">
    <property type="nucleotide sequence ID" value="NC_012669.1"/>
</dbReference>
<dbReference type="GO" id="GO:0007062">
    <property type="term" value="P:sister chromatid cohesion"/>
    <property type="evidence" value="ECO:0007669"/>
    <property type="project" value="InterPro"/>
</dbReference>
<keyword evidence="11" id="KW-1185">Reference proteome</keyword>
<dbReference type="GO" id="GO:0016887">
    <property type="term" value="F:ATP hydrolysis activity"/>
    <property type="evidence" value="ECO:0007669"/>
    <property type="project" value="InterPro"/>
</dbReference>
<dbReference type="InterPro" id="IPR011890">
    <property type="entry name" value="SMC_prok"/>
</dbReference>
<dbReference type="Gene3D" id="1.20.1060.20">
    <property type="match status" value="1"/>
</dbReference>
<dbReference type="AlphaFoldDB" id="C5BWY0"/>
<dbReference type="GO" id="GO:0030261">
    <property type="term" value="P:chromosome condensation"/>
    <property type="evidence" value="ECO:0007669"/>
    <property type="project" value="InterPro"/>
</dbReference>
<organism evidence="10 11">
    <name type="scientific">Beutenbergia cavernae (strain ATCC BAA-8 / DSM 12333 / CCUG 43141 / JCM 11478 / NBRC 16432 / NCIMB 13614 / HKI 0122)</name>
    <dbReference type="NCBI Taxonomy" id="471853"/>
    <lineage>
        <taxon>Bacteria</taxon>
        <taxon>Bacillati</taxon>
        <taxon>Actinomycetota</taxon>
        <taxon>Actinomycetes</taxon>
        <taxon>Micrococcales</taxon>
        <taxon>Beutenbergiaceae</taxon>
        <taxon>Beutenbergia</taxon>
    </lineage>
</organism>
<protein>
    <recommendedName>
        <fullName evidence="7">Chromosome partition protein Smc</fullName>
    </recommendedName>
</protein>
<comment type="domain">
    <text evidence="7">Contains large globular domains required for ATP hydrolysis at each terminus and a third globular domain forming a flexible hinge near the middle of the molecule. These domains are separated by coiled-coil structures.</text>
</comment>